<feature type="signal peptide" evidence="2">
    <location>
        <begin position="1"/>
        <end position="29"/>
    </location>
</feature>
<comment type="caution">
    <text evidence="3">The sequence shown here is derived from an EMBL/GenBank/DDBJ whole genome shotgun (WGS) entry which is preliminary data.</text>
</comment>
<dbReference type="EMBL" id="BDQI01000002">
    <property type="protein sequence ID" value="GAX50299.1"/>
    <property type="molecule type" value="Genomic_DNA"/>
</dbReference>
<evidence type="ECO:0000313" key="4">
    <source>
        <dbReference type="Proteomes" id="UP000217446"/>
    </source>
</evidence>
<feature type="region of interest" description="Disordered" evidence="1">
    <location>
        <begin position="240"/>
        <end position="263"/>
    </location>
</feature>
<feature type="compositionally biased region" description="Basic and acidic residues" evidence="1">
    <location>
        <begin position="144"/>
        <end position="159"/>
    </location>
</feature>
<evidence type="ECO:0000256" key="2">
    <source>
        <dbReference type="SAM" id="SignalP"/>
    </source>
</evidence>
<evidence type="ECO:0000256" key="1">
    <source>
        <dbReference type="SAM" id="MobiDB-lite"/>
    </source>
</evidence>
<keyword evidence="4" id="KW-1185">Reference proteome</keyword>
<dbReference type="AlphaFoldDB" id="A0A250V851"/>
<evidence type="ECO:0000313" key="3">
    <source>
        <dbReference type="EMBL" id="GAX50299.1"/>
    </source>
</evidence>
<reference evidence="4" key="1">
    <citation type="submission" date="2017-05" db="EMBL/GenBank/DDBJ databases">
        <title>Streptomyces olivochromogenes NBRC 3561 whole genome shotgun sequence.</title>
        <authorList>
            <person name="Dohra H."/>
            <person name="Kodani S."/>
        </authorList>
    </citation>
    <scope>NUCLEOTIDE SEQUENCE [LARGE SCALE GENOMIC DNA]</scope>
    <source>
        <strain evidence="4">NBRC 3561</strain>
    </source>
</reference>
<protein>
    <recommendedName>
        <fullName evidence="5">Secreted protein</fullName>
    </recommendedName>
</protein>
<organism evidence="3 4">
    <name type="scientific">Streptomyces olivochromogenes</name>
    <dbReference type="NCBI Taxonomy" id="1963"/>
    <lineage>
        <taxon>Bacteria</taxon>
        <taxon>Bacillati</taxon>
        <taxon>Actinomycetota</taxon>
        <taxon>Actinomycetes</taxon>
        <taxon>Kitasatosporales</taxon>
        <taxon>Streptomycetaceae</taxon>
        <taxon>Streptomyces</taxon>
    </lineage>
</organism>
<dbReference type="STRING" id="1963.AQJ27_19815"/>
<feature type="compositionally biased region" description="Low complexity" evidence="1">
    <location>
        <begin position="105"/>
        <end position="131"/>
    </location>
</feature>
<name>A0A250V851_STROL</name>
<feature type="chain" id="PRO_5012942207" description="Secreted protein" evidence="2">
    <location>
        <begin position="30"/>
        <end position="263"/>
    </location>
</feature>
<sequence>MRALPARRLASSVLCASLLLGISGPVALAADRDSARGHTHAAAPVPGADALLAQVKSLGGIAGILAPVTDLLDAALKADDGQLSADQAAKLAQVVKDAIAKAAAAAPVTPPATTTPALPTLPTLPAVPTLPSVKKGAEAQDDSAVARDQDNKAPRDKGSRASTARDLAGDALTALQKAVDTLVAAVTSGDATKVVPAATAVLTGLVNFVVAVVLGGGLPAANLPGLPPLPALPTPALPTPALPTPALPTPALPTPALPSLPAV</sequence>
<dbReference type="RefSeq" id="WP_067370409.1">
    <property type="nucleotide sequence ID" value="NZ_BDQI01000002.1"/>
</dbReference>
<feature type="region of interest" description="Disordered" evidence="1">
    <location>
        <begin position="105"/>
        <end position="164"/>
    </location>
</feature>
<dbReference type="Proteomes" id="UP000217446">
    <property type="component" value="Unassembled WGS sequence"/>
</dbReference>
<gene>
    <name evidence="3" type="ORF">SO3561_01797</name>
</gene>
<accession>A0A250V851</accession>
<evidence type="ECO:0008006" key="5">
    <source>
        <dbReference type="Google" id="ProtNLM"/>
    </source>
</evidence>
<proteinExistence type="predicted"/>
<keyword evidence="2" id="KW-0732">Signal</keyword>